<dbReference type="PANTHER" id="PTHR47302">
    <property type="entry name" value="STERILE ALPHA MOTIF DOMAIN-CONTAINING PROTEIN 3"/>
    <property type="match status" value="1"/>
</dbReference>
<gene>
    <name evidence="3" type="primary">SAMD3</name>
</gene>
<reference evidence="3 4" key="1">
    <citation type="submission" date="2019-05" db="EMBL/GenBank/DDBJ databases">
        <title>A Chromosome-scale Meerkat (S. suricatta) Genome Assembly.</title>
        <authorList>
            <person name="Dudchenko O."/>
            <person name="Lieberman Aiden E."/>
            <person name="Tung J."/>
            <person name="Barreiro L.B."/>
            <person name="Clutton-Brock T.H."/>
        </authorList>
    </citation>
    <scope>NUCLEOTIDE SEQUENCE [LARGE SCALE GENOMIC DNA]</scope>
</reference>
<accession>A0A673TGY8</accession>
<feature type="region of interest" description="Disordered" evidence="1">
    <location>
        <begin position="66"/>
        <end position="109"/>
    </location>
</feature>
<dbReference type="PANTHER" id="PTHR47302:SF1">
    <property type="entry name" value="STERILE ALPHA MOTIF DOMAIN-CONTAINING PROTEIN 3"/>
    <property type="match status" value="1"/>
</dbReference>
<dbReference type="Gene3D" id="1.10.150.50">
    <property type="entry name" value="Transcription Factor, Ets-1"/>
    <property type="match status" value="1"/>
</dbReference>
<reference evidence="3" key="3">
    <citation type="submission" date="2025-09" db="UniProtKB">
        <authorList>
            <consortium name="Ensembl"/>
        </authorList>
    </citation>
    <scope>IDENTIFICATION</scope>
</reference>
<evidence type="ECO:0000313" key="3">
    <source>
        <dbReference type="Ensembl" id="ENSSSUP00005012557.1"/>
    </source>
</evidence>
<name>A0A673TGY8_SURSU</name>
<evidence type="ECO:0000256" key="1">
    <source>
        <dbReference type="SAM" id="MobiDB-lite"/>
    </source>
</evidence>
<protein>
    <submittedName>
        <fullName evidence="3">Sterile alpha motif domain containing 3</fullName>
    </submittedName>
</protein>
<evidence type="ECO:0000313" key="4">
    <source>
        <dbReference type="Proteomes" id="UP000472268"/>
    </source>
</evidence>
<evidence type="ECO:0000259" key="2">
    <source>
        <dbReference type="PROSITE" id="PS50105"/>
    </source>
</evidence>
<dbReference type="AlphaFoldDB" id="A0A673TGY8"/>
<dbReference type="Proteomes" id="UP000472268">
    <property type="component" value="Chromosome 7"/>
</dbReference>
<proteinExistence type="predicted"/>
<dbReference type="InterPro" id="IPR013761">
    <property type="entry name" value="SAM/pointed_sf"/>
</dbReference>
<sequence length="275" mass="31722">METWSVDQVCSWLVEKNLGELVSRFQEEEISGAALLALNDRMVQQLVKKIGHQAVLMDLIKKYKQKSQRLEPPRSPGETAPLQRAGAVSQDEQFSSPANHGKQTPSFYPAENLDNGLIDQRVLKQRRNVKHVLARNKALQWTKSYVLPEFPYDVKCMLAEQKCPDHSMRIRIIEFLQADMTKYLEGSLYPSTQQYNDAVNALLQAHPFLDEDGCGFFLWKRALKDRFKYVRRPIEDDEQVVRNKCKFGHRRGQTKKSLPDTNSDEIKIVQMKVSA</sequence>
<dbReference type="Pfam" id="PF00536">
    <property type="entry name" value="SAM_1"/>
    <property type="match status" value="1"/>
</dbReference>
<dbReference type="InterPro" id="IPR001660">
    <property type="entry name" value="SAM"/>
</dbReference>
<feature type="domain" description="SAM" evidence="2">
    <location>
        <begin position="4"/>
        <end position="51"/>
    </location>
</feature>
<dbReference type="PROSITE" id="PS50105">
    <property type="entry name" value="SAM_DOMAIN"/>
    <property type="match status" value="1"/>
</dbReference>
<dbReference type="InterPro" id="IPR042812">
    <property type="entry name" value="SAMD3"/>
</dbReference>
<dbReference type="Ensembl" id="ENSSSUT00005014371.1">
    <property type="protein sequence ID" value="ENSSSUP00005012557.1"/>
    <property type="gene ID" value="ENSSSUG00005008050.1"/>
</dbReference>
<keyword evidence="4" id="KW-1185">Reference proteome</keyword>
<feature type="compositionally biased region" description="Polar residues" evidence="1">
    <location>
        <begin position="90"/>
        <end position="106"/>
    </location>
</feature>
<reference evidence="3" key="2">
    <citation type="submission" date="2025-08" db="UniProtKB">
        <authorList>
            <consortium name="Ensembl"/>
        </authorList>
    </citation>
    <scope>IDENTIFICATION</scope>
</reference>
<dbReference type="SMART" id="SM00454">
    <property type="entry name" value="SAM"/>
    <property type="match status" value="1"/>
</dbReference>
<organism evidence="3 4">
    <name type="scientific">Suricata suricatta</name>
    <name type="common">Meerkat</name>
    <dbReference type="NCBI Taxonomy" id="37032"/>
    <lineage>
        <taxon>Eukaryota</taxon>
        <taxon>Metazoa</taxon>
        <taxon>Chordata</taxon>
        <taxon>Craniata</taxon>
        <taxon>Vertebrata</taxon>
        <taxon>Euteleostomi</taxon>
        <taxon>Mammalia</taxon>
        <taxon>Eutheria</taxon>
        <taxon>Laurasiatheria</taxon>
        <taxon>Carnivora</taxon>
        <taxon>Feliformia</taxon>
        <taxon>Herpestidae</taxon>
        <taxon>Suricata</taxon>
    </lineage>
</organism>
<dbReference type="SUPFAM" id="SSF47769">
    <property type="entry name" value="SAM/Pointed domain"/>
    <property type="match status" value="1"/>
</dbReference>